<evidence type="ECO:0000313" key="4">
    <source>
        <dbReference type="Proteomes" id="UP001612415"/>
    </source>
</evidence>
<feature type="transmembrane region" description="Helical" evidence="1">
    <location>
        <begin position="261"/>
        <end position="281"/>
    </location>
</feature>
<dbReference type="Pfam" id="PF00535">
    <property type="entry name" value="Glycos_transf_2"/>
    <property type="match status" value="1"/>
</dbReference>
<keyword evidence="1" id="KW-1133">Transmembrane helix</keyword>
<dbReference type="InterPro" id="IPR050834">
    <property type="entry name" value="Glycosyltransf_2"/>
</dbReference>
<feature type="transmembrane region" description="Helical" evidence="1">
    <location>
        <begin position="293"/>
        <end position="314"/>
    </location>
</feature>
<gene>
    <name evidence="3" type="ORF">ACIA8P_26650</name>
</gene>
<dbReference type="RefSeq" id="WP_398658762.1">
    <property type="nucleotide sequence ID" value="NZ_JBITDC010000010.1"/>
</dbReference>
<evidence type="ECO:0000313" key="3">
    <source>
        <dbReference type="EMBL" id="MFI5678203.1"/>
    </source>
</evidence>
<dbReference type="Proteomes" id="UP001612415">
    <property type="component" value="Unassembled WGS sequence"/>
</dbReference>
<evidence type="ECO:0000259" key="2">
    <source>
        <dbReference type="Pfam" id="PF00535"/>
    </source>
</evidence>
<keyword evidence="4" id="KW-1185">Reference proteome</keyword>
<dbReference type="Gene3D" id="3.90.550.10">
    <property type="entry name" value="Spore Coat Polysaccharide Biosynthesis Protein SpsA, Chain A"/>
    <property type="match status" value="1"/>
</dbReference>
<dbReference type="PANTHER" id="PTHR43685">
    <property type="entry name" value="GLYCOSYLTRANSFERASE"/>
    <property type="match status" value="1"/>
</dbReference>
<reference evidence="3 4" key="1">
    <citation type="submission" date="2024-10" db="EMBL/GenBank/DDBJ databases">
        <title>The Natural Products Discovery Center: Release of the First 8490 Sequenced Strains for Exploring Actinobacteria Biosynthetic Diversity.</title>
        <authorList>
            <person name="Kalkreuter E."/>
            <person name="Kautsar S.A."/>
            <person name="Yang D."/>
            <person name="Bader C.D."/>
            <person name="Teijaro C.N."/>
            <person name="Fluegel L."/>
            <person name="Davis C.M."/>
            <person name="Simpson J.R."/>
            <person name="Lauterbach L."/>
            <person name="Steele A.D."/>
            <person name="Gui C."/>
            <person name="Meng S."/>
            <person name="Li G."/>
            <person name="Viehrig K."/>
            <person name="Ye F."/>
            <person name="Su P."/>
            <person name="Kiefer A.F."/>
            <person name="Nichols A."/>
            <person name="Cepeda A.J."/>
            <person name="Yan W."/>
            <person name="Fan B."/>
            <person name="Jiang Y."/>
            <person name="Adhikari A."/>
            <person name="Zheng C.-J."/>
            <person name="Schuster L."/>
            <person name="Cowan T.M."/>
            <person name="Smanski M.J."/>
            <person name="Chevrette M.G."/>
            <person name="De Carvalho L.P.S."/>
            <person name="Shen B."/>
        </authorList>
    </citation>
    <scope>NUCLEOTIDE SEQUENCE [LARGE SCALE GENOMIC DNA]</scope>
    <source>
        <strain evidence="3 4">NPDC051599</strain>
    </source>
</reference>
<feature type="domain" description="Glycosyltransferase 2-like" evidence="2">
    <location>
        <begin position="6"/>
        <end position="162"/>
    </location>
</feature>
<dbReference type="InterPro" id="IPR001173">
    <property type="entry name" value="Glyco_trans_2-like"/>
</dbReference>
<dbReference type="InterPro" id="IPR029044">
    <property type="entry name" value="Nucleotide-diphossugar_trans"/>
</dbReference>
<organism evidence="3 4">
    <name type="scientific">Streptomyces cellulosae</name>
    <dbReference type="NCBI Taxonomy" id="1968"/>
    <lineage>
        <taxon>Bacteria</taxon>
        <taxon>Bacillati</taxon>
        <taxon>Actinomycetota</taxon>
        <taxon>Actinomycetes</taxon>
        <taxon>Kitasatosporales</taxon>
        <taxon>Streptomycetaceae</taxon>
        <taxon>Streptomyces</taxon>
    </lineage>
</organism>
<proteinExistence type="predicted"/>
<dbReference type="EMBL" id="JBITDC010000010">
    <property type="protein sequence ID" value="MFI5678203.1"/>
    <property type="molecule type" value="Genomic_DNA"/>
</dbReference>
<sequence>MQPTVSVVIPNYNYAKTLRLCLQSVFDQEYPLHEVIVADDNSTDASREIAAEFPCTVLHLNPNGGVSAARNAAVAASSGDILFFLDSDETIAPNAVGEAVRLLTEDPGLGCVHGVFAPEPLIDDGPVEWYRTLHAHHWRAKALGETSTVIFVATAMPRRVFDEVGGFDTTLRDAEDVEYSDRLSAKYRILLTDRIVARHDEESRMGRMLRESFRRSQFLVPFGAAHRRKEGALRVNTTGGVATAMLTLATLPLIAAGPGWALVPLAALVGFVFSDPGLLGVVRRYRGPGFLPFFLLCHLLVNMTIGLGALWGVVRMVFTDFGTPTARRRPEPARLGGETG</sequence>
<dbReference type="SUPFAM" id="SSF53448">
    <property type="entry name" value="Nucleotide-diphospho-sugar transferases"/>
    <property type="match status" value="1"/>
</dbReference>
<accession>A0ABW7Y754</accession>
<keyword evidence="1" id="KW-0472">Membrane</keyword>
<keyword evidence="1" id="KW-0812">Transmembrane</keyword>
<name>A0ABW7Y754_STRCE</name>
<protein>
    <submittedName>
        <fullName evidence="3">Glycosyltransferase family 2 protein</fullName>
    </submittedName>
</protein>
<feature type="transmembrane region" description="Helical" evidence="1">
    <location>
        <begin position="235"/>
        <end position="255"/>
    </location>
</feature>
<dbReference type="PANTHER" id="PTHR43685:SF2">
    <property type="entry name" value="GLYCOSYLTRANSFERASE 2-LIKE DOMAIN-CONTAINING PROTEIN"/>
    <property type="match status" value="1"/>
</dbReference>
<comment type="caution">
    <text evidence="3">The sequence shown here is derived from an EMBL/GenBank/DDBJ whole genome shotgun (WGS) entry which is preliminary data.</text>
</comment>
<evidence type="ECO:0000256" key="1">
    <source>
        <dbReference type="SAM" id="Phobius"/>
    </source>
</evidence>